<dbReference type="EMBL" id="CM047743">
    <property type="protein sequence ID" value="KAJ0030850.1"/>
    <property type="molecule type" value="Genomic_DNA"/>
</dbReference>
<reference evidence="2" key="1">
    <citation type="journal article" date="2023" name="G3 (Bethesda)">
        <title>Genome assembly and association tests identify interacting loci associated with vigor, precocity, and sex in interspecific pistachio rootstocks.</title>
        <authorList>
            <person name="Palmer W."/>
            <person name="Jacygrad E."/>
            <person name="Sagayaradj S."/>
            <person name="Cavanaugh K."/>
            <person name="Han R."/>
            <person name="Bertier L."/>
            <person name="Beede B."/>
            <person name="Kafkas S."/>
            <person name="Golino D."/>
            <person name="Preece J."/>
            <person name="Michelmore R."/>
        </authorList>
    </citation>
    <scope>NUCLEOTIDE SEQUENCE [LARGE SCALE GENOMIC DNA]</scope>
</reference>
<comment type="caution">
    <text evidence="1">The sequence shown here is derived from an EMBL/GenBank/DDBJ whole genome shotgun (WGS) entry which is preliminary data.</text>
</comment>
<dbReference type="Proteomes" id="UP001163603">
    <property type="component" value="Chromosome 8"/>
</dbReference>
<protein>
    <submittedName>
        <fullName evidence="1">Uncharacterized protein</fullName>
    </submittedName>
</protein>
<organism evidence="1 2">
    <name type="scientific">Pistacia integerrima</name>
    <dbReference type="NCBI Taxonomy" id="434235"/>
    <lineage>
        <taxon>Eukaryota</taxon>
        <taxon>Viridiplantae</taxon>
        <taxon>Streptophyta</taxon>
        <taxon>Embryophyta</taxon>
        <taxon>Tracheophyta</taxon>
        <taxon>Spermatophyta</taxon>
        <taxon>Magnoliopsida</taxon>
        <taxon>eudicotyledons</taxon>
        <taxon>Gunneridae</taxon>
        <taxon>Pentapetalae</taxon>
        <taxon>rosids</taxon>
        <taxon>malvids</taxon>
        <taxon>Sapindales</taxon>
        <taxon>Anacardiaceae</taxon>
        <taxon>Pistacia</taxon>
    </lineage>
</organism>
<gene>
    <name evidence="1" type="ORF">Pint_13535</name>
</gene>
<keyword evidence="2" id="KW-1185">Reference proteome</keyword>
<proteinExistence type="predicted"/>
<accession>A0ACC0Y9M4</accession>
<evidence type="ECO:0000313" key="1">
    <source>
        <dbReference type="EMBL" id="KAJ0030850.1"/>
    </source>
</evidence>
<name>A0ACC0Y9M4_9ROSI</name>
<sequence length="954" mass="105538">MALSISSTALSTLPTRDLSQKFLPLKLPTCLTARTRVNATKGVSSVCEPLPPDRPLWFPGSTAPEWLDGSLPGDYGFDPLGLGSDPELLKWFAQAELMHGRWAMLAVAGILIPEWLESLGLIENFSWYDAGSREYFADPTTLFVVQLALMGWVEGRRWADMIKPGSVDIEPNLPNKKKPTPDVGYPGGLWFDPMMWGRGSPEPVMVLRTKEIKNGRLAMLAFVGFCFQAIYTGEGPLENLAAHIADPGHCNIFSVTLPRFPKINELHIHDVDVRVPFKEEFHIAIEPTARIPVRYIVIHHEQEQFPSKNSIQPLRTVRLPSCPISGSEMITAAVPVRLLIIIVLSLFTLTFSITENEALLKLKDSFLSTGVLDSWVPHTNACKDKWAGVVCSKGAVSGINLRDMAIGGVIDVDALNEISGLRTISFQNNSFSGRIPEFNKLGALKALFLSKNQFSGDISSEFFSRMTSMKKLWLDNNKFTGKIPDSVTKLPNLIELHLEGNQFSGRIPALKQTTAITSLDLSYNKLEGEIPESFSRFPADSFRANDKLCGKPLNNNCTTKVNHSSTPEGPGPLPSEQANSSGEVGTEEKSHKLVVAAVMLAFLIFFMVMFVLYARYKERDDFRVLEKEDLNDEMEPRVPGGESTMGKRGSKSSNRGGKSIGTDLVMINDEKGPFGSSDLMRAAAEVLGSSGLGSSYKAAVDNGLTVVVKRMGEMNRIGSRDDFHAEMERLGALKHPNILTPLAYHYRREDKLIISEYIPKGSLLYLLHGDRGIGHAELNWPTRLKIIKGIASGMGFIHSEFASYELPHGNLKSSNVLLNENYQPLLTDYAFHPLINRHIATQALFAYRTPEYIEKQQVCPKSDVYCVGIIILEILTGKLPSLYRNNGKTDVLDWARLAISQGREIDLIDPDIASTSSLGMMARLLQIGAACTESKPEHRPDIGEAIRKIEEVQV</sequence>
<evidence type="ECO:0000313" key="2">
    <source>
        <dbReference type="Proteomes" id="UP001163603"/>
    </source>
</evidence>